<dbReference type="KEGG" id="lbc:LACBIDRAFT_314252"/>
<sequence length="731" mass="80900">MSALTGPINNCRKKSDLEAIALVLEIDSTGTMKVLIPHIITHLDKHPELAENIKFQGLFSYRPDSTPAEKKMKRSSDKVAEDEIEANVAVGKPTGANKTLLDLKVTTDPPPQFGRLGTTGTAVRGGPVTPDRDMGDDSSPAGLPDLGNGSDSDHIAVPSEKEMGVTVATSLSEALKHLKGTDISSGVKPNTTVPFVVNFFDHTDPTKPAEEIWLEDGFTATSSKGQMTASLSLLLPNVIQNASPIKEHGGRLYRPGQAADSSHIAIATPAVPVTQAEPLAVKAKPLEVARDMKETKARIKNNVIASPPVDDEFIAYLHEYFNLEDISWPWAESVTSILDWYLKVEAVFQSLKEKGWAKGSRGGFCVPADHPRYATQAFVRNDMYNALQLPSSKAHGDAKLFSPESLLSAPKAAAWVLDPKGEYQEFFSRMTPAKFKRYLEDCKEDAKHDSTKKRKKQIAHPDDSGEEAGGHKLKKGKGKAKPQVDSDSLDGSDDILHPQFQSNNTSRMAASVKDLTLILELFFPAALSLLSTLYILATIISVYPLLLLHKSQQREPRQPRNTAWFKSLVAIIALGFQAATHPELALFVNNDLDIPPEQQLARNIGQDLEAIYEFLGIDDNFHSDPIHELFPQSVRLLDRDLVWIEADLFVAHCPVCCSDYYPDKITFACEGKHLQKLEYDTNYLRVSKHRIWMHRKVALAQEKVLHWFHAGWSNFAGWLNDTIKEKPAITN</sequence>
<evidence type="ECO:0000313" key="4">
    <source>
        <dbReference type="EMBL" id="EDR11717.1"/>
    </source>
</evidence>
<evidence type="ECO:0000256" key="2">
    <source>
        <dbReference type="SAM" id="Phobius"/>
    </source>
</evidence>
<dbReference type="EMBL" id="DS547095">
    <property type="protein sequence ID" value="EDR11717.1"/>
    <property type="molecule type" value="Genomic_DNA"/>
</dbReference>
<organism evidence="5">
    <name type="scientific">Laccaria bicolor (strain S238N-H82 / ATCC MYA-4686)</name>
    <name type="common">Bicoloured deceiver</name>
    <name type="synonym">Laccaria laccata var. bicolor</name>
    <dbReference type="NCBI Taxonomy" id="486041"/>
    <lineage>
        <taxon>Eukaryota</taxon>
        <taxon>Fungi</taxon>
        <taxon>Dikarya</taxon>
        <taxon>Basidiomycota</taxon>
        <taxon>Agaricomycotina</taxon>
        <taxon>Agaricomycetes</taxon>
        <taxon>Agaricomycetidae</taxon>
        <taxon>Agaricales</taxon>
        <taxon>Agaricineae</taxon>
        <taxon>Hydnangiaceae</taxon>
        <taxon>Laccaria</taxon>
    </lineage>
</organism>
<dbReference type="GeneID" id="6073385"/>
<keyword evidence="2" id="KW-0812">Transmembrane</keyword>
<reference evidence="4 5" key="1">
    <citation type="journal article" date="2008" name="Nature">
        <title>The genome of Laccaria bicolor provides insights into mycorrhizal symbiosis.</title>
        <authorList>
            <person name="Martin F."/>
            <person name="Aerts A."/>
            <person name="Ahren D."/>
            <person name="Brun A."/>
            <person name="Danchin E.G.J."/>
            <person name="Duchaussoy F."/>
            <person name="Gibon J."/>
            <person name="Kohler A."/>
            <person name="Lindquist E."/>
            <person name="Pereda V."/>
            <person name="Salamov A."/>
            <person name="Shapiro H.J."/>
            <person name="Wuyts J."/>
            <person name="Blaudez D."/>
            <person name="Buee M."/>
            <person name="Brokstein P."/>
            <person name="Canbaeck B."/>
            <person name="Cohen D."/>
            <person name="Courty P.E."/>
            <person name="Coutinho P.M."/>
            <person name="Delaruelle C."/>
            <person name="Detter J.C."/>
            <person name="Deveau A."/>
            <person name="DiFazio S."/>
            <person name="Duplessis S."/>
            <person name="Fraissinet-Tachet L."/>
            <person name="Lucic E."/>
            <person name="Frey-Klett P."/>
            <person name="Fourrey C."/>
            <person name="Feussner I."/>
            <person name="Gay G."/>
            <person name="Grimwood J."/>
            <person name="Hoegger P.J."/>
            <person name="Jain P."/>
            <person name="Kilaru S."/>
            <person name="Labbe J."/>
            <person name="Lin Y.C."/>
            <person name="Legue V."/>
            <person name="Le Tacon F."/>
            <person name="Marmeisse R."/>
            <person name="Melayah D."/>
            <person name="Montanini B."/>
            <person name="Muratet M."/>
            <person name="Nehls U."/>
            <person name="Niculita-Hirzel H."/>
            <person name="Oudot-Le Secq M.P."/>
            <person name="Peter M."/>
            <person name="Quesneville H."/>
            <person name="Rajashekar B."/>
            <person name="Reich M."/>
            <person name="Rouhier N."/>
            <person name="Schmutz J."/>
            <person name="Yin T."/>
            <person name="Chalot M."/>
            <person name="Henrissat B."/>
            <person name="Kuees U."/>
            <person name="Lucas S."/>
            <person name="Van de Peer Y."/>
            <person name="Podila G.K."/>
            <person name="Polle A."/>
            <person name="Pukkila P.J."/>
            <person name="Richardson P.M."/>
            <person name="Rouze P."/>
            <person name="Sanders I.R."/>
            <person name="Stajich J.E."/>
            <person name="Tunlid A."/>
            <person name="Tuskan G."/>
            <person name="Grigoriev I.V."/>
        </authorList>
    </citation>
    <scope>NUCLEOTIDE SEQUENCE [LARGE SCALE GENOMIC DNA]</scope>
    <source>
        <strain evidence="5">S238N-H82 / ATCC MYA-4686</strain>
    </source>
</reference>
<evidence type="ECO:0000313" key="5">
    <source>
        <dbReference type="Proteomes" id="UP000001194"/>
    </source>
</evidence>
<dbReference type="InterPro" id="IPR041539">
    <property type="entry name" value="CxC5"/>
</dbReference>
<feature type="domain" description="CxC5 like cysteine cluster associated with KDZ" evidence="3">
    <location>
        <begin position="625"/>
        <end position="722"/>
    </location>
</feature>
<feature type="transmembrane region" description="Helical" evidence="2">
    <location>
        <begin position="521"/>
        <end position="548"/>
    </location>
</feature>
<dbReference type="InParanoid" id="B0D1X4"/>
<dbReference type="Proteomes" id="UP000001194">
    <property type="component" value="Unassembled WGS sequence"/>
</dbReference>
<dbReference type="RefSeq" id="XP_001877614.1">
    <property type="nucleotide sequence ID" value="XM_001877579.1"/>
</dbReference>
<dbReference type="HOGENOM" id="CLU_379004_0_0_1"/>
<dbReference type="AlphaFoldDB" id="B0D1X4"/>
<keyword evidence="5" id="KW-1185">Reference proteome</keyword>
<keyword evidence="2" id="KW-1133">Transmembrane helix</keyword>
<keyword evidence="2" id="KW-0472">Membrane</keyword>
<feature type="region of interest" description="Disordered" evidence="1">
    <location>
        <begin position="446"/>
        <end position="500"/>
    </location>
</feature>
<name>B0D1X4_LACBS</name>
<feature type="region of interest" description="Disordered" evidence="1">
    <location>
        <begin position="104"/>
        <end position="156"/>
    </location>
</feature>
<gene>
    <name evidence="4" type="ORF">LACBIDRAFT_314252</name>
</gene>
<dbReference type="OrthoDB" id="2527272at2759"/>
<proteinExistence type="predicted"/>
<protein>
    <submittedName>
        <fullName evidence="4">Predicted protein</fullName>
    </submittedName>
</protein>
<accession>B0D1X4</accession>
<feature type="compositionally biased region" description="Basic residues" evidence="1">
    <location>
        <begin position="471"/>
        <end position="480"/>
    </location>
</feature>
<evidence type="ECO:0000256" key="1">
    <source>
        <dbReference type="SAM" id="MobiDB-lite"/>
    </source>
</evidence>
<evidence type="ECO:0000259" key="3">
    <source>
        <dbReference type="Pfam" id="PF18718"/>
    </source>
</evidence>
<dbReference type="Pfam" id="PF18718">
    <property type="entry name" value="CxC5"/>
    <property type="match status" value="1"/>
</dbReference>